<dbReference type="Gene3D" id="3.30.70.100">
    <property type="match status" value="1"/>
</dbReference>
<reference evidence="1 2" key="1">
    <citation type="journal article" date="2011" name="PLoS Pathog.">
        <title>Dynamic evolution of pathogenicity revealed by sequencing and comparative genomics of 19 Pseudomonas syringae isolates.</title>
        <authorList>
            <person name="Baltrus D.A."/>
            <person name="Nishimura M.T."/>
            <person name="Romanchuk A."/>
            <person name="Chang J.H."/>
            <person name="Mukhtar M.S."/>
            <person name="Cherkis K."/>
            <person name="Roach J."/>
            <person name="Grant S.R."/>
            <person name="Jones C.D."/>
            <person name="Dangl J.L."/>
        </authorList>
    </citation>
    <scope>NUCLEOTIDE SEQUENCE [LARGE SCALE GENOMIC DNA]</scope>
    <source>
        <strain evidence="1 2">1704B</strain>
    </source>
</reference>
<dbReference type="EMBL" id="AEAI01004782">
    <property type="protein sequence ID" value="EGH49839.1"/>
    <property type="molecule type" value="Genomic_DNA"/>
</dbReference>
<dbReference type="SUPFAM" id="SSF55008">
    <property type="entry name" value="HMA, heavy metal-associated domain"/>
    <property type="match status" value="1"/>
</dbReference>
<gene>
    <name evidence="1" type="ORF">PSYPI_48535</name>
</gene>
<comment type="caution">
    <text evidence="1">The sequence shown here is derived from an EMBL/GenBank/DDBJ whole genome shotgun (WGS) entry which is preliminary data.</text>
</comment>
<dbReference type="InterPro" id="IPR036163">
    <property type="entry name" value="HMA_dom_sf"/>
</dbReference>
<sequence>DLSEATLLVEGISCAACGWLIEQRLGRLPAVTEARM</sequence>
<dbReference type="GO" id="GO:0046872">
    <property type="term" value="F:metal ion binding"/>
    <property type="evidence" value="ECO:0007669"/>
    <property type="project" value="InterPro"/>
</dbReference>
<organism evidence="1 2">
    <name type="scientific">Pseudomonas syringae pv. pisi str. 1704B</name>
    <dbReference type="NCBI Taxonomy" id="629263"/>
    <lineage>
        <taxon>Bacteria</taxon>
        <taxon>Pseudomonadati</taxon>
        <taxon>Pseudomonadota</taxon>
        <taxon>Gammaproteobacteria</taxon>
        <taxon>Pseudomonadales</taxon>
        <taxon>Pseudomonadaceae</taxon>
        <taxon>Pseudomonas</taxon>
        <taxon>Pseudomonas syringae</taxon>
    </lineage>
</organism>
<evidence type="ECO:0000313" key="1">
    <source>
        <dbReference type="EMBL" id="EGH49839.1"/>
    </source>
</evidence>
<proteinExistence type="predicted"/>
<keyword evidence="2" id="KW-1185">Reference proteome</keyword>
<dbReference type="AlphaFoldDB" id="F3GRY6"/>
<protein>
    <submittedName>
        <fullName evidence="1">Copper-translocating P-type ATPase:heavy metal translocating P-type ATPase</fullName>
    </submittedName>
</protein>
<name>F3GRY6_PSESJ</name>
<feature type="non-terminal residue" evidence="1">
    <location>
        <position position="36"/>
    </location>
</feature>
<accession>F3GRY6</accession>
<dbReference type="Proteomes" id="UP000004986">
    <property type="component" value="Unassembled WGS sequence"/>
</dbReference>
<feature type="non-terminal residue" evidence="1">
    <location>
        <position position="1"/>
    </location>
</feature>
<evidence type="ECO:0000313" key="2">
    <source>
        <dbReference type="Proteomes" id="UP000004986"/>
    </source>
</evidence>